<gene>
    <name evidence="3" type="ORF">A2462_08355</name>
</gene>
<evidence type="ECO:0000313" key="3">
    <source>
        <dbReference type="EMBL" id="OGC35238.1"/>
    </source>
</evidence>
<name>A0A1F4TRF6_UNCSA</name>
<evidence type="ECO:0000313" key="4">
    <source>
        <dbReference type="Proteomes" id="UP000177309"/>
    </source>
</evidence>
<reference evidence="3 4" key="1">
    <citation type="journal article" date="2016" name="Nat. Commun.">
        <title>Thousands of microbial genomes shed light on interconnected biogeochemical processes in an aquifer system.</title>
        <authorList>
            <person name="Anantharaman K."/>
            <person name="Brown C.T."/>
            <person name="Hug L.A."/>
            <person name="Sharon I."/>
            <person name="Castelle C.J."/>
            <person name="Probst A.J."/>
            <person name="Thomas B.C."/>
            <person name="Singh A."/>
            <person name="Wilkins M.J."/>
            <person name="Karaoz U."/>
            <person name="Brodie E.L."/>
            <person name="Williams K.H."/>
            <person name="Hubbard S.S."/>
            <person name="Banfield J.F."/>
        </authorList>
    </citation>
    <scope>NUCLEOTIDE SEQUENCE [LARGE SCALE GENOMIC DNA]</scope>
</reference>
<dbReference type="EMBL" id="MEUI01000005">
    <property type="protein sequence ID" value="OGC35238.1"/>
    <property type="molecule type" value="Genomic_DNA"/>
</dbReference>
<dbReference type="AlphaFoldDB" id="A0A1F4TRF6"/>
<sequence>MYKREQKFTDLGQESCFLWGARQTGKSTLLQSHFPHSPRYDLLLSDEFARLTANPSLLRKELLAKPPGNNPVIIDEVQKIPALLDEVQWMIVNQGMQFILCGSSARKLKRGGANLLGGRALRYELFPLVYKEIPQFDLLRAVNHGLLPRHYLAAKPELLLQAYIADYLKEEIAAEAVTRNMPAFARFLEAAAFSNGGIVNYQNLAADCGVSAVTVKGYFQILLDTLIGRFVPSFQKRPKRRVIQAPRFYFFDVGVANYLLKRENIKQGSENFGRAFEHFILQEIIAYSHYSAKSFNLAYWRTASQLEVDFILGDHEVAIEVKSSENIGAQHLRGLKAFNEEYTTKSSIVVALVPKPRLEENILILPWQEFLERLWSGEIIT</sequence>
<dbReference type="Pfam" id="PF13635">
    <property type="entry name" value="DUF4143"/>
    <property type="match status" value="1"/>
</dbReference>
<proteinExistence type="predicted"/>
<dbReference type="Proteomes" id="UP000177309">
    <property type="component" value="Unassembled WGS sequence"/>
</dbReference>
<dbReference type="Pfam" id="PF13173">
    <property type="entry name" value="AAA_14"/>
    <property type="match status" value="1"/>
</dbReference>
<dbReference type="PANTHER" id="PTHR43566">
    <property type="entry name" value="CONSERVED PROTEIN"/>
    <property type="match status" value="1"/>
</dbReference>
<feature type="domain" description="DUF4143" evidence="2">
    <location>
        <begin position="170"/>
        <end position="324"/>
    </location>
</feature>
<feature type="domain" description="AAA" evidence="1">
    <location>
        <begin position="15"/>
        <end position="133"/>
    </location>
</feature>
<dbReference type="PANTHER" id="PTHR43566:SF2">
    <property type="entry name" value="DUF4143 DOMAIN-CONTAINING PROTEIN"/>
    <property type="match status" value="1"/>
</dbReference>
<dbReference type="InterPro" id="IPR027417">
    <property type="entry name" value="P-loop_NTPase"/>
</dbReference>
<protein>
    <submittedName>
        <fullName evidence="3">AAA family ATPase</fullName>
    </submittedName>
</protein>
<organism evidence="3 4">
    <name type="scientific">candidate division WOR-1 bacterium RIFOXYC2_FULL_41_25</name>
    <dbReference type="NCBI Taxonomy" id="1802586"/>
    <lineage>
        <taxon>Bacteria</taxon>
        <taxon>Bacillati</taxon>
        <taxon>Saganbacteria</taxon>
    </lineage>
</organism>
<evidence type="ECO:0000259" key="1">
    <source>
        <dbReference type="Pfam" id="PF13173"/>
    </source>
</evidence>
<evidence type="ECO:0000259" key="2">
    <source>
        <dbReference type="Pfam" id="PF13635"/>
    </source>
</evidence>
<dbReference type="InterPro" id="IPR025420">
    <property type="entry name" value="DUF4143"/>
</dbReference>
<dbReference type="InterPro" id="IPR041682">
    <property type="entry name" value="AAA_14"/>
</dbReference>
<dbReference type="SUPFAM" id="SSF52540">
    <property type="entry name" value="P-loop containing nucleoside triphosphate hydrolases"/>
    <property type="match status" value="1"/>
</dbReference>
<accession>A0A1F4TRF6</accession>
<comment type="caution">
    <text evidence="3">The sequence shown here is derived from an EMBL/GenBank/DDBJ whole genome shotgun (WGS) entry which is preliminary data.</text>
</comment>